<feature type="signal peptide" evidence="1">
    <location>
        <begin position="1"/>
        <end position="28"/>
    </location>
</feature>
<dbReference type="PANTHER" id="PTHR34387:SF1">
    <property type="entry name" value="PERIPLASMIC IMMUNOGENIC PROTEIN"/>
    <property type="match status" value="1"/>
</dbReference>
<dbReference type="Gene3D" id="3.30.110.170">
    <property type="entry name" value="Protein of unknown function (DUF541), domain 1"/>
    <property type="match status" value="1"/>
</dbReference>
<dbReference type="Gene3D" id="3.30.70.2970">
    <property type="entry name" value="Protein of unknown function (DUF541), domain 2"/>
    <property type="match status" value="1"/>
</dbReference>
<dbReference type="InterPro" id="IPR052022">
    <property type="entry name" value="26kDa_periplasmic_antigen"/>
</dbReference>
<protein>
    <submittedName>
        <fullName evidence="2">SIMPL domain-containing protein</fullName>
    </submittedName>
</protein>
<dbReference type="Proteomes" id="UP000586093">
    <property type="component" value="Unassembled WGS sequence"/>
</dbReference>
<dbReference type="Pfam" id="PF04402">
    <property type="entry name" value="SIMPL"/>
    <property type="match status" value="1"/>
</dbReference>
<dbReference type="AlphaFoldDB" id="A0A839HJ91"/>
<name>A0A839HJ91_9BURK</name>
<organism evidence="2 3">
    <name type="scientific">Aquariibacter albus</name>
    <dbReference type="NCBI Taxonomy" id="2759899"/>
    <lineage>
        <taxon>Bacteria</taxon>
        <taxon>Pseudomonadati</taxon>
        <taxon>Pseudomonadota</taxon>
        <taxon>Betaproteobacteria</taxon>
        <taxon>Burkholderiales</taxon>
        <taxon>Sphaerotilaceae</taxon>
        <taxon>Aquariibacter</taxon>
    </lineage>
</organism>
<evidence type="ECO:0000256" key="1">
    <source>
        <dbReference type="SAM" id="SignalP"/>
    </source>
</evidence>
<evidence type="ECO:0000313" key="2">
    <source>
        <dbReference type="EMBL" id="MBB1162445.1"/>
    </source>
</evidence>
<dbReference type="GO" id="GO:0006974">
    <property type="term" value="P:DNA damage response"/>
    <property type="evidence" value="ECO:0007669"/>
    <property type="project" value="TreeGrafter"/>
</dbReference>
<dbReference type="PANTHER" id="PTHR34387">
    <property type="entry name" value="SLR1258 PROTEIN"/>
    <property type="match status" value="1"/>
</dbReference>
<proteinExistence type="predicted"/>
<feature type="chain" id="PRO_5032941950" evidence="1">
    <location>
        <begin position="29"/>
        <end position="240"/>
    </location>
</feature>
<evidence type="ECO:0000313" key="3">
    <source>
        <dbReference type="Proteomes" id="UP000586093"/>
    </source>
</evidence>
<gene>
    <name evidence="2" type="ORF">H4F90_10675</name>
</gene>
<reference evidence="2 3" key="1">
    <citation type="submission" date="2020-08" db="EMBL/GenBank/DDBJ databases">
        <title>Aquariorum lacteus gen. nov., sp. nov., a new member of the family Comamonadaceae, isolated from freshwater aquarium.</title>
        <authorList>
            <person name="Chun S.-J."/>
        </authorList>
    </citation>
    <scope>NUCLEOTIDE SEQUENCE [LARGE SCALE GENOMIC DNA]</scope>
    <source>
        <strain evidence="2 3">SJAQ100</strain>
    </source>
</reference>
<dbReference type="RefSeq" id="WP_182664346.1">
    <property type="nucleotide sequence ID" value="NZ_JACIVI010000003.1"/>
</dbReference>
<dbReference type="EMBL" id="JACIVI010000003">
    <property type="protein sequence ID" value="MBB1162445.1"/>
    <property type="molecule type" value="Genomic_DNA"/>
</dbReference>
<sequence length="240" mass="24916">MPSSPFRPLHPLLLGLALGLALSGPTRAEATAPRNVVHLQAESQLEVAQDWLTLTLQAVREGSDAAQVQAALKQALEAALKTARAAAEGDALIVRTGGFNLSPRYGKDGRISGWQGQAELVLEGRDSARIAQTAGRLGGLNVIGVSPSIARDTARRHEAEASAQAIAAFRQKAADTARAFGFSGYALGEVRLQGSESAPQPRPMFRRAEMAVMAADAPVPVEAGKGVVGVSVSGSVVLLP</sequence>
<comment type="caution">
    <text evidence="2">The sequence shown here is derived from an EMBL/GenBank/DDBJ whole genome shotgun (WGS) entry which is preliminary data.</text>
</comment>
<keyword evidence="1" id="KW-0732">Signal</keyword>
<dbReference type="InterPro" id="IPR007497">
    <property type="entry name" value="SIMPL/DUF541"/>
</dbReference>
<keyword evidence="3" id="KW-1185">Reference proteome</keyword>
<accession>A0A839HJ91</accession>